<dbReference type="PANTHER" id="PTHR43248:SF25">
    <property type="entry name" value="AB HYDROLASE-1 DOMAIN-CONTAINING PROTEIN-RELATED"/>
    <property type="match status" value="1"/>
</dbReference>
<dbReference type="PANTHER" id="PTHR43248">
    <property type="entry name" value="2-SUCCINYL-6-HYDROXY-2,4-CYCLOHEXADIENE-1-CARBOXYLATE SYNTHASE"/>
    <property type="match status" value="1"/>
</dbReference>
<dbReference type="InterPro" id="IPR013595">
    <property type="entry name" value="Pept_S33_TAP-like_C"/>
</dbReference>
<dbReference type="InterPro" id="IPR051601">
    <property type="entry name" value="Serine_prot/Carboxylest_S33"/>
</dbReference>
<sequence>MDQFDAENSGDKTFSLPLLRMRGDDDAKNLLINPGGPGGSGTQFIYRRGKDLSTIVGSGYHILGFDPRGVNGSVPVASCYPDKESRSQLSFMKSDYHPLESSRDTYAWTTGFVRACAESLGEHGKYINTPQTAADMNSILDAVGQDEMIYWGFSYGTVLGQAYAQLFPERSHRVMIDGVVDFATWFLELNNLQDSFTDTDKVMLGFFRECLEAGSNCPLSALKAKSAEELQSKVLDFAFKLEEPLSVYVNNSKWGSLKPEHIILNGIFPTLYKPEIWWTLAGRLAKLLQGNATDAYIAWGGKDPLMNPDDTDSNNVIMINDALSGSQHWPQGRQDLLDMILPYINSSIFAPTFLPEFYKQQQWAIPRTHNLQPKKTVETVHPLLILSSTNDPITPMASAKLARSIFQGSQIVERDGYGHCTIAMPSLCVAKHIRAFLGNGTVPTEQIKCAHEGSYFVKPNSTTISKIRQFESSEDEAIYQAQLEMARDPSWPYTR</sequence>
<organism evidence="5 6">
    <name type="scientific">Gomphillus americanus</name>
    <dbReference type="NCBI Taxonomy" id="1940652"/>
    <lineage>
        <taxon>Eukaryota</taxon>
        <taxon>Fungi</taxon>
        <taxon>Dikarya</taxon>
        <taxon>Ascomycota</taxon>
        <taxon>Pezizomycotina</taxon>
        <taxon>Lecanoromycetes</taxon>
        <taxon>OSLEUM clade</taxon>
        <taxon>Ostropomycetidae</taxon>
        <taxon>Ostropales</taxon>
        <taxon>Graphidaceae</taxon>
        <taxon>Gomphilloideae</taxon>
        <taxon>Gomphillus</taxon>
    </lineage>
</organism>
<evidence type="ECO:0008006" key="7">
    <source>
        <dbReference type="Google" id="ProtNLM"/>
    </source>
</evidence>
<evidence type="ECO:0000256" key="2">
    <source>
        <dbReference type="ARBA" id="ARBA00022801"/>
    </source>
</evidence>
<dbReference type="Pfam" id="PF08386">
    <property type="entry name" value="Abhydrolase_4"/>
    <property type="match status" value="1"/>
</dbReference>
<comment type="caution">
    <text evidence="5">The sequence shown here is derived from an EMBL/GenBank/DDBJ whole genome shotgun (WGS) entry which is preliminary data.</text>
</comment>
<dbReference type="Proteomes" id="UP000664169">
    <property type="component" value="Unassembled WGS sequence"/>
</dbReference>
<name>A0A8H3EGM7_9LECA</name>
<evidence type="ECO:0000313" key="5">
    <source>
        <dbReference type="EMBL" id="CAF9904889.1"/>
    </source>
</evidence>
<evidence type="ECO:0000313" key="6">
    <source>
        <dbReference type="Proteomes" id="UP000664169"/>
    </source>
</evidence>
<proteinExistence type="inferred from homology"/>
<dbReference type="OrthoDB" id="425534at2759"/>
<keyword evidence="2" id="KW-0378">Hydrolase</keyword>
<reference evidence="5" key="1">
    <citation type="submission" date="2021-03" db="EMBL/GenBank/DDBJ databases">
        <authorList>
            <person name="Tagirdzhanova G."/>
        </authorList>
    </citation>
    <scope>NUCLEOTIDE SEQUENCE</scope>
</reference>
<evidence type="ECO:0000259" key="3">
    <source>
        <dbReference type="Pfam" id="PF00561"/>
    </source>
</evidence>
<comment type="similarity">
    <text evidence="1">Belongs to the peptidase S33 family.</text>
</comment>
<dbReference type="Pfam" id="PF00561">
    <property type="entry name" value="Abhydrolase_1"/>
    <property type="match status" value="1"/>
</dbReference>
<dbReference type="GO" id="GO:0016787">
    <property type="term" value="F:hydrolase activity"/>
    <property type="evidence" value="ECO:0007669"/>
    <property type="project" value="UniProtKB-KW"/>
</dbReference>
<keyword evidence="6" id="KW-1185">Reference proteome</keyword>
<dbReference type="EMBL" id="CAJPDQ010000002">
    <property type="protein sequence ID" value="CAF9904889.1"/>
    <property type="molecule type" value="Genomic_DNA"/>
</dbReference>
<feature type="domain" description="Peptidase S33 tripeptidyl aminopeptidase-like C-terminal" evidence="4">
    <location>
        <begin position="361"/>
        <end position="449"/>
    </location>
</feature>
<dbReference type="InterPro" id="IPR000073">
    <property type="entry name" value="AB_hydrolase_1"/>
</dbReference>
<dbReference type="AlphaFoldDB" id="A0A8H3EGM7"/>
<protein>
    <recommendedName>
        <fullName evidence="7">AB hydrolase-1 domain-containing protein</fullName>
    </recommendedName>
</protein>
<dbReference type="Gene3D" id="3.40.50.1820">
    <property type="entry name" value="alpha/beta hydrolase"/>
    <property type="match status" value="1"/>
</dbReference>
<accession>A0A8H3EGM7</accession>
<dbReference type="InterPro" id="IPR029058">
    <property type="entry name" value="AB_hydrolase_fold"/>
</dbReference>
<evidence type="ECO:0000259" key="4">
    <source>
        <dbReference type="Pfam" id="PF08386"/>
    </source>
</evidence>
<gene>
    <name evidence="5" type="ORF">GOMPHAMPRED_002977</name>
</gene>
<feature type="domain" description="AB hydrolase-1" evidence="3">
    <location>
        <begin position="30"/>
        <end position="310"/>
    </location>
</feature>
<evidence type="ECO:0000256" key="1">
    <source>
        <dbReference type="ARBA" id="ARBA00010088"/>
    </source>
</evidence>
<dbReference type="SUPFAM" id="SSF53474">
    <property type="entry name" value="alpha/beta-Hydrolases"/>
    <property type="match status" value="1"/>
</dbReference>